<dbReference type="PROSITE" id="PS50294">
    <property type="entry name" value="WD_REPEATS_REGION"/>
    <property type="match status" value="3"/>
</dbReference>
<accession>A0A9P8AIU1</accession>
<dbReference type="EMBL" id="JAHMUF010000009">
    <property type="protein sequence ID" value="KAG7194040.1"/>
    <property type="molecule type" value="Genomic_DNA"/>
</dbReference>
<keyword evidence="7" id="KW-0539">Nucleus</keyword>
<dbReference type="GeneID" id="66118617"/>
<evidence type="ECO:0000256" key="5">
    <source>
        <dbReference type="ARBA" id="ARBA00022737"/>
    </source>
</evidence>
<dbReference type="PROSITE" id="PS50082">
    <property type="entry name" value="WD_REPEATS_2"/>
    <property type="match status" value="3"/>
</dbReference>
<dbReference type="InterPro" id="IPR036322">
    <property type="entry name" value="WD40_repeat_dom_sf"/>
</dbReference>
<evidence type="ECO:0000256" key="6">
    <source>
        <dbReference type="ARBA" id="ARBA00023187"/>
    </source>
</evidence>
<proteinExistence type="predicted"/>
<sequence length="466" mass="52664">MGLIEGYSSSDDDTPEKPTVAELVSRYRQEMDLLQKSQEDDPTPETTVDKPKDKVVTKQTAKRAKKNFDIDYSGPWKKKHKVSGHTEQVGEENSEEVGGIEDENDGDAEDPISSTSTTTEQTPWSQFVGSKQRDYLGRSFLHIPQDLPIKLTKDPTSHECFVPKKVITTFAGHKGGVNKIELFPLSGHLFLSCGNDCQIKLWDFYHQRELLRVYHGHSLPVKDIAFDNTGEKFLSCGYDKVIRLWETESGEVLKTVKVNAIPNTLKFHPFNDQEFIVGLSNKNIEHYDLSIPEYTVPIQVYDHHQGSINSLTIIDDGNRFMLTSDDKTVRFWDWQINIPVKFISDPSQHSMPLAKVTPDGRFIALQSMDNTIHVIQGYGKYKFNRAKTFSGHITAGYGIAIDISPDGKIIMSGDSKGNAFFWDWKSTKLVRKFKVDNKPTTCICFHPQETSKVLIGGLSGKIYCCD</sequence>
<feature type="compositionally biased region" description="Basic and acidic residues" evidence="10">
    <location>
        <begin position="27"/>
        <end position="39"/>
    </location>
</feature>
<feature type="region of interest" description="Disordered" evidence="10">
    <location>
        <begin position="27"/>
        <end position="127"/>
    </location>
</feature>
<dbReference type="GO" id="GO:0071013">
    <property type="term" value="C:catalytic step 2 spliceosome"/>
    <property type="evidence" value="ECO:0007669"/>
    <property type="project" value="InterPro"/>
</dbReference>
<dbReference type="InterPro" id="IPR001680">
    <property type="entry name" value="WD40_rpt"/>
</dbReference>
<keyword evidence="6" id="KW-0508">mRNA splicing</keyword>
<dbReference type="Pfam" id="PF00400">
    <property type="entry name" value="WD40"/>
    <property type="match status" value="4"/>
</dbReference>
<dbReference type="InterPro" id="IPR015943">
    <property type="entry name" value="WD40/YVTN_repeat-like_dom_sf"/>
</dbReference>
<reference evidence="11" key="1">
    <citation type="submission" date="2021-03" db="EMBL/GenBank/DDBJ databases">
        <authorList>
            <person name="Palmer J.M."/>
        </authorList>
    </citation>
    <scope>NUCLEOTIDE SEQUENCE</scope>
    <source>
        <strain evidence="11">ARV_011</strain>
    </source>
</reference>
<comment type="caution">
    <text evidence="11">The sequence shown here is derived from an EMBL/GenBank/DDBJ whole genome shotgun (WGS) entry which is preliminary data.</text>
</comment>
<dbReference type="RefSeq" id="XP_043049587.1">
    <property type="nucleotide sequence ID" value="XM_043195882.1"/>
</dbReference>
<evidence type="ECO:0000313" key="11">
    <source>
        <dbReference type="EMBL" id="KAG7194040.1"/>
    </source>
</evidence>
<evidence type="ECO:0000256" key="9">
    <source>
        <dbReference type="PROSITE-ProRule" id="PRU00221"/>
    </source>
</evidence>
<dbReference type="PANTHER" id="PTHR43979">
    <property type="entry name" value="PRE-MRNA-PROCESSING FACTOR 17"/>
    <property type="match status" value="1"/>
</dbReference>
<evidence type="ECO:0000256" key="10">
    <source>
        <dbReference type="SAM" id="MobiDB-lite"/>
    </source>
</evidence>
<keyword evidence="4" id="KW-0747">Spliceosome</keyword>
<evidence type="ECO:0000256" key="3">
    <source>
        <dbReference type="ARBA" id="ARBA00022664"/>
    </source>
</evidence>
<keyword evidence="2 9" id="KW-0853">WD repeat</keyword>
<dbReference type="PANTHER" id="PTHR43979:SF1">
    <property type="entry name" value="PRE-MRNA-PROCESSING FACTOR 17"/>
    <property type="match status" value="1"/>
</dbReference>
<dbReference type="OrthoDB" id="10257301at2759"/>
<dbReference type="AlphaFoldDB" id="A0A9P8AIU1"/>
<protein>
    <recommendedName>
        <fullName evidence="8">Pre-mRNA-processing factor 17</fullName>
    </recommendedName>
</protein>
<dbReference type="GO" id="GO:0003729">
    <property type="term" value="F:mRNA binding"/>
    <property type="evidence" value="ECO:0007669"/>
    <property type="project" value="TreeGrafter"/>
</dbReference>
<feature type="region of interest" description="Disordered" evidence="10">
    <location>
        <begin position="1"/>
        <end position="20"/>
    </location>
</feature>
<gene>
    <name evidence="11" type="ORF">KQ657_005243</name>
</gene>
<evidence type="ECO:0000256" key="1">
    <source>
        <dbReference type="ARBA" id="ARBA00004123"/>
    </source>
</evidence>
<feature type="repeat" description="WD" evidence="9">
    <location>
        <begin position="301"/>
        <end position="333"/>
    </location>
</feature>
<feature type="compositionally biased region" description="Polar residues" evidence="10">
    <location>
        <begin position="112"/>
        <end position="127"/>
    </location>
</feature>
<comment type="subcellular location">
    <subcellularLocation>
        <location evidence="1">Nucleus</location>
    </subcellularLocation>
</comment>
<dbReference type="InterPro" id="IPR032847">
    <property type="entry name" value="PRPF17"/>
</dbReference>
<name>A0A9P8AIU1_9ASCO</name>
<feature type="compositionally biased region" description="Acidic residues" evidence="10">
    <location>
        <begin position="89"/>
        <end position="110"/>
    </location>
</feature>
<dbReference type="SUPFAM" id="SSF50978">
    <property type="entry name" value="WD40 repeat-like"/>
    <property type="match status" value="1"/>
</dbReference>
<dbReference type="CDD" id="cd00200">
    <property type="entry name" value="WD40"/>
    <property type="match status" value="1"/>
</dbReference>
<evidence type="ECO:0000256" key="8">
    <source>
        <dbReference type="ARBA" id="ARBA00068146"/>
    </source>
</evidence>
<evidence type="ECO:0000256" key="7">
    <source>
        <dbReference type="ARBA" id="ARBA00023242"/>
    </source>
</evidence>
<keyword evidence="12" id="KW-1185">Reference proteome</keyword>
<keyword evidence="5" id="KW-0677">Repeat</keyword>
<feature type="repeat" description="WD" evidence="9">
    <location>
        <begin position="170"/>
        <end position="212"/>
    </location>
</feature>
<keyword evidence="3" id="KW-0507">mRNA processing</keyword>
<organism evidence="11 12">
    <name type="scientific">Scheffersomyces spartinae</name>
    <dbReference type="NCBI Taxonomy" id="45513"/>
    <lineage>
        <taxon>Eukaryota</taxon>
        <taxon>Fungi</taxon>
        <taxon>Dikarya</taxon>
        <taxon>Ascomycota</taxon>
        <taxon>Saccharomycotina</taxon>
        <taxon>Pichiomycetes</taxon>
        <taxon>Debaryomycetaceae</taxon>
        <taxon>Scheffersomyces</taxon>
    </lineage>
</organism>
<feature type="compositionally biased region" description="Basic and acidic residues" evidence="10">
    <location>
        <begin position="47"/>
        <end position="56"/>
    </location>
</feature>
<evidence type="ECO:0000256" key="4">
    <source>
        <dbReference type="ARBA" id="ARBA00022728"/>
    </source>
</evidence>
<dbReference type="SMART" id="SM00320">
    <property type="entry name" value="WD40"/>
    <property type="match status" value="6"/>
</dbReference>
<feature type="repeat" description="WD" evidence="9">
    <location>
        <begin position="214"/>
        <end position="255"/>
    </location>
</feature>
<evidence type="ECO:0000256" key="2">
    <source>
        <dbReference type="ARBA" id="ARBA00022574"/>
    </source>
</evidence>
<dbReference type="FunFam" id="2.130.10.10:FF:000034">
    <property type="entry name" value="Pre-mRNA-processing factor 17, putative"/>
    <property type="match status" value="1"/>
</dbReference>
<dbReference type="Proteomes" id="UP000790833">
    <property type="component" value="Unassembled WGS sequence"/>
</dbReference>
<evidence type="ECO:0000313" key="12">
    <source>
        <dbReference type="Proteomes" id="UP000790833"/>
    </source>
</evidence>
<dbReference type="Gene3D" id="2.130.10.10">
    <property type="entry name" value="YVTN repeat-like/Quinoprotein amine dehydrogenase"/>
    <property type="match status" value="1"/>
</dbReference>
<dbReference type="GO" id="GO:0000398">
    <property type="term" value="P:mRNA splicing, via spliceosome"/>
    <property type="evidence" value="ECO:0007669"/>
    <property type="project" value="InterPro"/>
</dbReference>